<proteinExistence type="predicted"/>
<gene>
    <name evidence="2" type="ORF">MTUNDRAET4_0280</name>
</gene>
<reference evidence="2 3" key="1">
    <citation type="submission" date="2019-03" db="EMBL/GenBank/DDBJ databases">
        <authorList>
            <person name="Kox A.R. M."/>
        </authorList>
    </citation>
    <scope>NUCLEOTIDE SEQUENCE [LARGE SCALE GENOMIC DNA]</scope>
    <source>
        <strain evidence="2">MTUNDRAET4 annotated genome</strain>
        <plasmid evidence="3">2</plasmid>
    </source>
</reference>
<dbReference type="AlphaFoldDB" id="A0A4U8Z840"/>
<keyword evidence="2" id="KW-0614">Plasmid</keyword>
<name>A0A4U8Z840_METTU</name>
<geneLocation type="plasmid" evidence="2 3">
    <name>2</name>
</geneLocation>
<protein>
    <submittedName>
        <fullName evidence="2">Uncharacterized protein</fullName>
    </submittedName>
</protein>
<evidence type="ECO:0000313" key="3">
    <source>
        <dbReference type="Proteomes" id="UP000294360"/>
    </source>
</evidence>
<dbReference type="KEGG" id="mtun:MTUNDRAET4_0280.1"/>
<dbReference type="Gene3D" id="1.10.10.10">
    <property type="entry name" value="Winged helix-like DNA-binding domain superfamily/Winged helix DNA-binding domain"/>
    <property type="match status" value="1"/>
</dbReference>
<dbReference type="EMBL" id="LR536451">
    <property type="protein sequence ID" value="VFU16643.1"/>
    <property type="molecule type" value="Genomic_DNA"/>
</dbReference>
<organism evidence="2 3">
    <name type="scientific">Methylocella tundrae</name>
    <dbReference type="NCBI Taxonomy" id="227605"/>
    <lineage>
        <taxon>Bacteria</taxon>
        <taxon>Pseudomonadati</taxon>
        <taxon>Pseudomonadota</taxon>
        <taxon>Alphaproteobacteria</taxon>
        <taxon>Hyphomicrobiales</taxon>
        <taxon>Beijerinckiaceae</taxon>
        <taxon>Methylocella</taxon>
    </lineage>
</organism>
<evidence type="ECO:0000313" key="2">
    <source>
        <dbReference type="EMBL" id="VFU16643.1"/>
    </source>
</evidence>
<feature type="region of interest" description="Disordered" evidence="1">
    <location>
        <begin position="1"/>
        <end position="29"/>
    </location>
</feature>
<dbReference type="InterPro" id="IPR036388">
    <property type="entry name" value="WH-like_DNA-bd_sf"/>
</dbReference>
<sequence>MNHGKRPPRIPPARNSSLRSSKETLSQRLSLSERQVQRYIAVWEQEDLVRRIERRASNGGKFSNTHDLSGLGVWSRGVMTLS</sequence>
<accession>A0A4U8Z840</accession>
<feature type="compositionally biased region" description="Polar residues" evidence="1">
    <location>
        <begin position="14"/>
        <end position="29"/>
    </location>
</feature>
<evidence type="ECO:0000256" key="1">
    <source>
        <dbReference type="SAM" id="MobiDB-lite"/>
    </source>
</evidence>
<dbReference type="Proteomes" id="UP000294360">
    <property type="component" value="Plasmid 2"/>
</dbReference>